<evidence type="ECO:0000313" key="1">
    <source>
        <dbReference type="EMBL" id="CAB4128547.1"/>
    </source>
</evidence>
<gene>
    <name evidence="1" type="ORF">UFOVP111_42</name>
</gene>
<accession>A0A6J5L600</accession>
<name>A0A6J5L600_9CAUD</name>
<organism evidence="1">
    <name type="scientific">uncultured Caudovirales phage</name>
    <dbReference type="NCBI Taxonomy" id="2100421"/>
    <lineage>
        <taxon>Viruses</taxon>
        <taxon>Duplodnaviria</taxon>
        <taxon>Heunggongvirae</taxon>
        <taxon>Uroviricota</taxon>
        <taxon>Caudoviricetes</taxon>
        <taxon>Peduoviridae</taxon>
        <taxon>Maltschvirus</taxon>
        <taxon>Maltschvirus maltsch</taxon>
    </lineage>
</organism>
<sequence length="56" mass="6437">MNYDEQSVLDATYLNGMFNERERIIALLTERFPTGWDYAEKDPIASVIALIKGDNK</sequence>
<reference evidence="1" key="1">
    <citation type="submission" date="2020-04" db="EMBL/GenBank/DDBJ databases">
        <authorList>
            <person name="Chiriac C."/>
            <person name="Salcher M."/>
            <person name="Ghai R."/>
            <person name="Kavagutti S V."/>
        </authorList>
    </citation>
    <scope>NUCLEOTIDE SEQUENCE</scope>
</reference>
<proteinExistence type="predicted"/>
<protein>
    <submittedName>
        <fullName evidence="1">Uncharacterized protein</fullName>
    </submittedName>
</protein>
<dbReference type="EMBL" id="LR796226">
    <property type="protein sequence ID" value="CAB4128547.1"/>
    <property type="molecule type" value="Genomic_DNA"/>
</dbReference>